<dbReference type="InterPro" id="IPR029044">
    <property type="entry name" value="Nucleotide-diphossugar_trans"/>
</dbReference>
<dbReference type="EC" id="2.7.7.60" evidence="3"/>
<dbReference type="InterPro" id="IPR001228">
    <property type="entry name" value="IspD"/>
</dbReference>
<dbReference type="PANTHER" id="PTHR32125">
    <property type="entry name" value="2-C-METHYL-D-ERYTHRITOL 4-PHOSPHATE CYTIDYLYLTRANSFERASE, CHLOROPLASTIC"/>
    <property type="match status" value="1"/>
</dbReference>
<proteinExistence type="inferred from homology"/>
<comment type="catalytic activity">
    <reaction evidence="3">
        <text>2-C-methyl-D-erythritol 4-phosphate + CTP + H(+) = 4-CDP-2-C-methyl-D-erythritol + diphosphate</text>
        <dbReference type="Rhea" id="RHEA:13429"/>
        <dbReference type="ChEBI" id="CHEBI:15378"/>
        <dbReference type="ChEBI" id="CHEBI:33019"/>
        <dbReference type="ChEBI" id="CHEBI:37563"/>
        <dbReference type="ChEBI" id="CHEBI:57823"/>
        <dbReference type="ChEBI" id="CHEBI:58262"/>
        <dbReference type="EC" id="2.7.7.60"/>
    </reaction>
</comment>
<comment type="similarity">
    <text evidence="3">Belongs to the IspD/TarI cytidylyltransferase family. IspD subfamily.</text>
</comment>
<accession>A0A2N7PLC0</accession>
<dbReference type="HAMAP" id="MF_00108">
    <property type="entry name" value="IspD"/>
    <property type="match status" value="1"/>
</dbReference>
<dbReference type="EMBL" id="PNIE01000010">
    <property type="protein sequence ID" value="PMP64387.1"/>
    <property type="molecule type" value="Genomic_DNA"/>
</dbReference>
<name>A0A2N7PLC0_9BACT</name>
<feature type="site" description="Positions MEP for the nucleophilic attack" evidence="3">
    <location>
        <position position="152"/>
    </location>
</feature>
<dbReference type="NCBIfam" id="TIGR00453">
    <property type="entry name" value="ispD"/>
    <property type="match status" value="1"/>
</dbReference>
<keyword evidence="2 3" id="KW-0548">Nucleotidyltransferase</keyword>
<dbReference type="GO" id="GO:0019288">
    <property type="term" value="P:isopentenyl diphosphate biosynthetic process, methylerythritol 4-phosphate pathway"/>
    <property type="evidence" value="ECO:0007669"/>
    <property type="project" value="UniProtKB-UniRule"/>
</dbReference>
<dbReference type="AlphaFoldDB" id="A0A2N7PLC0"/>
<dbReference type="Pfam" id="PF01128">
    <property type="entry name" value="IspD"/>
    <property type="match status" value="1"/>
</dbReference>
<comment type="function">
    <text evidence="3">Catalyzes the formation of 4-diphosphocytidyl-2-C-methyl-D-erythritol from CTP and 2-C-methyl-D-erythritol 4-phosphate (MEP).</text>
</comment>
<dbReference type="Proteomes" id="UP000235731">
    <property type="component" value="Unassembled WGS sequence"/>
</dbReference>
<keyword evidence="3" id="KW-0414">Isoprene biosynthesis</keyword>
<evidence type="ECO:0000256" key="3">
    <source>
        <dbReference type="HAMAP-Rule" id="MF_00108"/>
    </source>
</evidence>
<evidence type="ECO:0000313" key="5">
    <source>
        <dbReference type="Proteomes" id="UP000235731"/>
    </source>
</evidence>
<feature type="site" description="Transition state stabilizer" evidence="3">
    <location>
        <position position="21"/>
    </location>
</feature>
<dbReference type="GO" id="GO:0050518">
    <property type="term" value="F:2-C-methyl-D-erythritol 4-phosphate cytidylyltransferase activity"/>
    <property type="evidence" value="ECO:0007669"/>
    <property type="project" value="UniProtKB-UniRule"/>
</dbReference>
<dbReference type="FunFam" id="3.90.550.10:FF:000003">
    <property type="entry name" value="2-C-methyl-D-erythritol 4-phosphate cytidylyltransferase"/>
    <property type="match status" value="1"/>
</dbReference>
<comment type="caution">
    <text evidence="4">The sequence shown here is derived from an EMBL/GenBank/DDBJ whole genome shotgun (WGS) entry which is preliminary data.</text>
</comment>
<dbReference type="PANTHER" id="PTHR32125:SF4">
    <property type="entry name" value="2-C-METHYL-D-ERYTHRITOL 4-PHOSPHATE CYTIDYLYLTRANSFERASE, CHLOROPLASTIC"/>
    <property type="match status" value="1"/>
</dbReference>
<dbReference type="SUPFAM" id="SSF53448">
    <property type="entry name" value="Nucleotide-diphospho-sugar transferases"/>
    <property type="match status" value="1"/>
</dbReference>
<dbReference type="InterPro" id="IPR050088">
    <property type="entry name" value="IspD/TarI_cytidylyltransf_bact"/>
</dbReference>
<organism evidence="4 5">
    <name type="scientific">Caldimicrobium thiodismutans</name>
    <dbReference type="NCBI Taxonomy" id="1653476"/>
    <lineage>
        <taxon>Bacteria</taxon>
        <taxon>Pseudomonadati</taxon>
        <taxon>Thermodesulfobacteriota</taxon>
        <taxon>Thermodesulfobacteria</taxon>
        <taxon>Thermodesulfobacteriales</taxon>
        <taxon>Thermodesulfobacteriaceae</taxon>
        <taxon>Caldimicrobium</taxon>
    </lineage>
</organism>
<evidence type="ECO:0000313" key="4">
    <source>
        <dbReference type="EMBL" id="PMP64387.1"/>
    </source>
</evidence>
<sequence>MVTVIIPCAGKGERFGGKLPKQYLELKGIPLFIRTILAFEKHSQCEAIVLAVEKNFLKYVEEKIREFGLKKIFAITVGGKTRQESVYQGVLSSPEDTEIFLVHDAVRPLVNEALISKVIEEARVFQAVIPAIPVRDALIRAEDNFLKSPLSREGHYLVQTPQAIKAEILKDCLFKAQKEGLIFFDEGSLLHHYGYKVKITSGYIFNIKITYPDDLILAERLISK</sequence>
<feature type="site" description="Transition state stabilizer" evidence="3">
    <location>
        <position position="14"/>
    </location>
</feature>
<feature type="site" description="Positions MEP for the nucleophilic attack" evidence="3">
    <location>
        <position position="208"/>
    </location>
</feature>
<comment type="pathway">
    <text evidence="3">Isoprenoid biosynthesis; isopentenyl diphosphate biosynthesis via DXP pathway; isopentenyl diphosphate from 1-deoxy-D-xylulose 5-phosphate: step 2/6.</text>
</comment>
<dbReference type="UniPathway" id="UPA00056">
    <property type="reaction ID" value="UER00093"/>
</dbReference>
<dbReference type="Gene3D" id="3.90.550.10">
    <property type="entry name" value="Spore Coat Polysaccharide Biosynthesis Protein SpsA, Chain A"/>
    <property type="match status" value="1"/>
</dbReference>
<reference evidence="4 5" key="1">
    <citation type="submission" date="2018-01" db="EMBL/GenBank/DDBJ databases">
        <title>Metagenomic assembled genomes from two thermal pools in the Uzon Caldera, Kamchatka, Russia.</title>
        <authorList>
            <person name="Wilkins L."/>
            <person name="Ettinger C."/>
        </authorList>
    </citation>
    <scope>NUCLEOTIDE SEQUENCE [LARGE SCALE GENOMIC DNA]</scope>
    <source>
        <strain evidence="4">ZAV-15</strain>
    </source>
</reference>
<dbReference type="CDD" id="cd02516">
    <property type="entry name" value="CDP-ME_synthetase"/>
    <property type="match status" value="1"/>
</dbReference>
<keyword evidence="1 3" id="KW-0808">Transferase</keyword>
<protein>
    <recommendedName>
        <fullName evidence="3">2-C-methyl-D-erythritol 4-phosphate cytidylyltransferase</fullName>
        <ecNumber evidence="3">2.7.7.60</ecNumber>
    </recommendedName>
    <alternativeName>
        <fullName evidence="3">4-diphosphocytidyl-2C-methyl-D-erythritol synthase</fullName>
    </alternativeName>
    <alternativeName>
        <fullName evidence="3">MEP cytidylyltransferase</fullName>
        <shortName evidence="3">MCT</shortName>
    </alternativeName>
</protein>
<gene>
    <name evidence="3 4" type="primary">ispD</name>
    <name evidence="4" type="ORF">C0197_00595</name>
</gene>
<dbReference type="InterPro" id="IPR034683">
    <property type="entry name" value="IspD/TarI"/>
</dbReference>
<evidence type="ECO:0000256" key="1">
    <source>
        <dbReference type="ARBA" id="ARBA00022679"/>
    </source>
</evidence>
<evidence type="ECO:0000256" key="2">
    <source>
        <dbReference type="ARBA" id="ARBA00022695"/>
    </source>
</evidence>